<keyword evidence="1" id="KW-0472">Membrane</keyword>
<dbReference type="InterPro" id="IPR005182">
    <property type="entry name" value="YdbS-like_PH"/>
</dbReference>
<dbReference type="Proteomes" id="UP000285120">
    <property type="component" value="Unassembled WGS sequence"/>
</dbReference>
<dbReference type="PANTHER" id="PTHR34473">
    <property type="entry name" value="UPF0699 TRANSMEMBRANE PROTEIN YDBS"/>
    <property type="match status" value="1"/>
</dbReference>
<accession>A0A419V2N5</accession>
<name>A0A419V2N5_9BACL</name>
<feature type="domain" description="YdbS-like PH" evidence="2">
    <location>
        <begin position="74"/>
        <end position="150"/>
    </location>
</feature>
<reference evidence="3 4" key="1">
    <citation type="submission" date="2018-09" db="EMBL/GenBank/DDBJ databases">
        <title>Genomic Encyclopedia of Archaeal and Bacterial Type Strains, Phase II (KMG-II): from individual species to whole genera.</title>
        <authorList>
            <person name="Goeker M."/>
        </authorList>
    </citation>
    <scope>NUCLEOTIDE SEQUENCE [LARGE SCALE GENOMIC DNA]</scope>
    <source>
        <strain evidence="3 4">DSM 17008</strain>
    </source>
</reference>
<dbReference type="AlphaFoldDB" id="A0A419V2N5"/>
<evidence type="ECO:0000313" key="3">
    <source>
        <dbReference type="EMBL" id="RKD72797.1"/>
    </source>
</evidence>
<dbReference type="PANTHER" id="PTHR34473:SF2">
    <property type="entry name" value="UPF0699 TRANSMEMBRANE PROTEIN YDBT"/>
    <property type="match status" value="1"/>
</dbReference>
<protein>
    <recommendedName>
        <fullName evidence="2">YdbS-like PH domain-containing protein</fullName>
    </recommendedName>
</protein>
<proteinExistence type="predicted"/>
<evidence type="ECO:0000256" key="1">
    <source>
        <dbReference type="SAM" id="Phobius"/>
    </source>
</evidence>
<keyword evidence="1" id="KW-1133">Transmembrane helix</keyword>
<keyword evidence="1" id="KW-0812">Transmembrane</keyword>
<organism evidence="3 4">
    <name type="scientific">Sinobaca qinghaiensis</name>
    <dbReference type="NCBI Taxonomy" id="342944"/>
    <lineage>
        <taxon>Bacteria</taxon>
        <taxon>Bacillati</taxon>
        <taxon>Bacillota</taxon>
        <taxon>Bacilli</taxon>
        <taxon>Bacillales</taxon>
        <taxon>Sporolactobacillaceae</taxon>
        <taxon>Sinobaca</taxon>
    </lineage>
</organism>
<gene>
    <name evidence="3" type="ORF">ATL39_1993</name>
</gene>
<feature type="transmembrane region" description="Helical" evidence="1">
    <location>
        <begin position="21"/>
        <end position="42"/>
    </location>
</feature>
<feature type="transmembrane region" description="Helical" evidence="1">
    <location>
        <begin position="48"/>
        <end position="68"/>
    </location>
</feature>
<dbReference type="RefSeq" id="WP_120193195.1">
    <property type="nucleotide sequence ID" value="NZ_RAPK01000009.1"/>
</dbReference>
<comment type="caution">
    <text evidence="3">The sequence shown here is derived from an EMBL/GenBank/DDBJ whole genome shotgun (WGS) entry which is preliminary data.</text>
</comment>
<evidence type="ECO:0000313" key="4">
    <source>
        <dbReference type="Proteomes" id="UP000285120"/>
    </source>
</evidence>
<dbReference type="EMBL" id="RAPK01000009">
    <property type="protein sequence ID" value="RKD72797.1"/>
    <property type="molecule type" value="Genomic_DNA"/>
</dbReference>
<dbReference type="Pfam" id="PF03703">
    <property type="entry name" value="bPH_2"/>
    <property type="match status" value="1"/>
</dbReference>
<evidence type="ECO:0000259" key="2">
    <source>
        <dbReference type="Pfam" id="PF03703"/>
    </source>
</evidence>
<sequence length="171" mass="19498">MTSRPLPSQKISKKALSVWRIKGAIEALVYLALPAALLIFTIRQDWPVWIVSIVLPVIAVFAIWKAWFFPAMTWKRWRYEVYEKEVELRRGVVITKHTLIPMSRIQHVDTAQGPLYKKYGLSALTISTAAGIHEIPALAEEVGQDLRDHISRLAEAEDSLYSRKEADADDE</sequence>
<dbReference type="OrthoDB" id="1750577at2"/>
<keyword evidence="4" id="KW-1185">Reference proteome</keyword>